<evidence type="ECO:0000256" key="10">
    <source>
        <dbReference type="ARBA" id="ARBA00023004"/>
    </source>
</evidence>
<keyword evidence="11 12" id="KW-0472">Membrane</keyword>
<evidence type="ECO:0000256" key="5">
    <source>
        <dbReference type="ARBA" id="ARBA00022617"/>
    </source>
</evidence>
<evidence type="ECO:0000256" key="6">
    <source>
        <dbReference type="ARBA" id="ARBA00022692"/>
    </source>
</evidence>
<dbReference type="GO" id="GO:0005886">
    <property type="term" value="C:plasma membrane"/>
    <property type="evidence" value="ECO:0007669"/>
    <property type="project" value="UniProtKB-SubCell"/>
</dbReference>
<feature type="transmembrane region" description="Helical" evidence="12">
    <location>
        <begin position="91"/>
        <end position="115"/>
    </location>
</feature>
<feature type="transmembrane region" description="Helical" evidence="12">
    <location>
        <begin position="329"/>
        <end position="350"/>
    </location>
</feature>
<dbReference type="RefSeq" id="WP_034648205.1">
    <property type="nucleotide sequence ID" value="NZ_BCVB01000009.1"/>
</dbReference>
<evidence type="ECO:0000256" key="2">
    <source>
        <dbReference type="ARBA" id="ARBA00009819"/>
    </source>
</evidence>
<reference evidence="13 14" key="1">
    <citation type="journal article" date="2015" name="Genome Announc.">
        <title>Complete genome sequences for 35 biothreat assay-relevant bacillus species.</title>
        <authorList>
            <person name="Johnson S.L."/>
            <person name="Daligault H.E."/>
            <person name="Davenport K.W."/>
            <person name="Jaissle J."/>
            <person name="Frey K.G."/>
            <person name="Ladner J.T."/>
            <person name="Broomall S.M."/>
            <person name="Bishop-Lilly K.A."/>
            <person name="Bruce D.C."/>
            <person name="Gibbons H.S."/>
            <person name="Coyne S.R."/>
            <person name="Lo C.C."/>
            <person name="Meincke L."/>
            <person name="Munk A.C."/>
            <person name="Koroleva G.I."/>
            <person name="Rosenzweig C.N."/>
            <person name="Palacios G.F."/>
            <person name="Redden C.L."/>
            <person name="Minogue T.D."/>
            <person name="Chain P.S."/>
        </authorList>
    </citation>
    <scope>NUCLEOTIDE SEQUENCE [LARGE SCALE GENOMIC DNA]</scope>
    <source>
        <strain evidence="14">ATCC 14581 / DSM 32 / JCM 2506 / NBRC 15308 / NCIMB 9376 / NCTC 10342 / NRRL B-14308 / VKM B-512</strain>
    </source>
</reference>
<accession>A0A0B6AS76</accession>
<keyword evidence="6 12" id="KW-0812">Transmembrane</keyword>
<keyword evidence="4 12" id="KW-1003">Cell membrane</keyword>
<keyword evidence="7 12" id="KW-0479">Metal-binding</keyword>
<dbReference type="PANTHER" id="PTHR30365">
    <property type="entry name" value="CYTOCHROME D UBIQUINOL OXIDASE"/>
    <property type="match status" value="1"/>
</dbReference>
<dbReference type="PANTHER" id="PTHR30365:SF15">
    <property type="entry name" value="CYTOCHROME BD UBIQUINOL OXIDASE SUBUNIT 1"/>
    <property type="match status" value="1"/>
</dbReference>
<dbReference type="GO" id="GO:0046872">
    <property type="term" value="F:metal ion binding"/>
    <property type="evidence" value="ECO:0007669"/>
    <property type="project" value="UniProtKB-UniRule"/>
</dbReference>
<dbReference type="PIRSF" id="PIRSF006446">
    <property type="entry name" value="Cyt_quinol_oxidase_1"/>
    <property type="match status" value="1"/>
</dbReference>
<feature type="transmembrane region" description="Helical" evidence="12">
    <location>
        <begin position="127"/>
        <end position="150"/>
    </location>
</feature>
<keyword evidence="8 12" id="KW-0249">Electron transport</keyword>
<evidence type="ECO:0000256" key="3">
    <source>
        <dbReference type="ARBA" id="ARBA00022448"/>
    </source>
</evidence>
<feature type="transmembrane region" description="Helical" evidence="12">
    <location>
        <begin position="413"/>
        <end position="436"/>
    </location>
</feature>
<dbReference type="GO" id="GO:0020037">
    <property type="term" value="F:heme binding"/>
    <property type="evidence" value="ECO:0007669"/>
    <property type="project" value="TreeGrafter"/>
</dbReference>
<gene>
    <name evidence="13" type="ORF">BG04_2225</name>
</gene>
<dbReference type="EMBL" id="CP009920">
    <property type="protein sequence ID" value="AJI23528.1"/>
    <property type="molecule type" value="Genomic_DNA"/>
</dbReference>
<evidence type="ECO:0000256" key="12">
    <source>
        <dbReference type="PIRNR" id="PIRNR006446"/>
    </source>
</evidence>
<dbReference type="GO" id="GO:0070069">
    <property type="term" value="C:cytochrome complex"/>
    <property type="evidence" value="ECO:0007669"/>
    <property type="project" value="UniProtKB-UniRule"/>
</dbReference>
<dbReference type="GO" id="GO:0016682">
    <property type="term" value="F:oxidoreductase activity, acting on diphenols and related substances as donors, oxygen as acceptor"/>
    <property type="evidence" value="ECO:0007669"/>
    <property type="project" value="TreeGrafter"/>
</dbReference>
<keyword evidence="3 12" id="KW-0813">Transport</keyword>
<feature type="transmembrane region" description="Helical" evidence="12">
    <location>
        <begin position="53"/>
        <end position="71"/>
    </location>
</feature>
<evidence type="ECO:0000256" key="4">
    <source>
        <dbReference type="ARBA" id="ARBA00022475"/>
    </source>
</evidence>
<evidence type="ECO:0000256" key="1">
    <source>
        <dbReference type="ARBA" id="ARBA00004651"/>
    </source>
</evidence>
<keyword evidence="5 12" id="KW-0349">Heme</keyword>
<feature type="transmembrane region" description="Helical" evidence="12">
    <location>
        <begin position="217"/>
        <end position="235"/>
    </location>
</feature>
<dbReference type="AlphaFoldDB" id="A0A0B6AS76"/>
<sequence length="468" mass="52350">MDTVILSRIQFASTTLFHFIFVPLSIGLVFLVAIMETMYVVKKDEQYKKMAKFWGHLFLINFAVGVVTGILQEFQFGMNWSEYSRFVGDVFGAPLAIEALLAFFMESTFLGLWIFGWDRLPKWLHCLCIWLVSLGTIFSAFFILTANSFMQHPVGMELNNGRLEMNDFFKLLTNGQLWVEFPHTILGSFATGAFFITGVSAIMLLKKKHLAFAKKSFQVAIIVGLVSGVGIALSGHEQAGYLVKTQPMKMAASEGLWENSGSPGAWTVTANIHPDEKKNTGEIKIPYLLSFLSYGKFSGSVPGMNELQERYTAKYGAGNYIPPVRTTFWSFRIMAGLGGVLCALGIWGTYLLSRKKLQESKLFLRIMTIAIAFPFLGSSAGWIMTEIGRQPWVVFGYMKTEDAVSPGVTAGELLFSIISFSFFYLILAVIMVFLFVKEIKKGPDHDHEAHTKVVSTDPFTKEGYNVFS</sequence>
<dbReference type="GO" id="GO:0019646">
    <property type="term" value="P:aerobic electron transport chain"/>
    <property type="evidence" value="ECO:0007669"/>
    <property type="project" value="InterPro"/>
</dbReference>
<evidence type="ECO:0000256" key="7">
    <source>
        <dbReference type="ARBA" id="ARBA00022723"/>
    </source>
</evidence>
<dbReference type="Proteomes" id="UP000031829">
    <property type="component" value="Chromosome"/>
</dbReference>
<proteinExistence type="inferred from homology"/>
<dbReference type="GO" id="GO:0009055">
    <property type="term" value="F:electron transfer activity"/>
    <property type="evidence" value="ECO:0007669"/>
    <property type="project" value="UniProtKB-UniRule"/>
</dbReference>
<comment type="subcellular location">
    <subcellularLocation>
        <location evidence="1">Cell membrane</location>
        <topology evidence="1">Multi-pass membrane protein</topology>
    </subcellularLocation>
</comment>
<feature type="transmembrane region" description="Helical" evidence="12">
    <location>
        <begin position="16"/>
        <end position="41"/>
    </location>
</feature>
<evidence type="ECO:0000256" key="8">
    <source>
        <dbReference type="ARBA" id="ARBA00022982"/>
    </source>
</evidence>
<dbReference type="KEGG" id="bmeg:BG04_2225"/>
<evidence type="ECO:0000313" key="14">
    <source>
        <dbReference type="Proteomes" id="UP000031829"/>
    </source>
</evidence>
<evidence type="ECO:0000256" key="11">
    <source>
        <dbReference type="ARBA" id="ARBA00023136"/>
    </source>
</evidence>
<dbReference type="Pfam" id="PF01654">
    <property type="entry name" value="Cyt_bd_oxida_I"/>
    <property type="match status" value="1"/>
</dbReference>
<keyword evidence="9 12" id="KW-1133">Transmembrane helix</keyword>
<comment type="similarity">
    <text evidence="2 12">Belongs to the cytochrome ubiquinol oxidase subunit 1 family.</text>
</comment>
<keyword evidence="10 12" id="KW-0408">Iron</keyword>
<feature type="transmembrane region" description="Helical" evidence="12">
    <location>
        <begin position="185"/>
        <end position="205"/>
    </location>
</feature>
<feature type="transmembrane region" description="Helical" evidence="12">
    <location>
        <begin position="362"/>
        <end position="384"/>
    </location>
</feature>
<dbReference type="InterPro" id="IPR002585">
    <property type="entry name" value="Cyt-d_ubiquinol_oxidase_su_1"/>
</dbReference>
<dbReference type="GeneID" id="93645690"/>
<evidence type="ECO:0000313" key="13">
    <source>
        <dbReference type="EMBL" id="AJI23528.1"/>
    </source>
</evidence>
<evidence type="ECO:0000256" key="9">
    <source>
        <dbReference type="ARBA" id="ARBA00022989"/>
    </source>
</evidence>
<name>A0A0B6AS76_PRIM2</name>
<protein>
    <submittedName>
        <fullName evidence="13">Bacterial Cytochrome Ubiquinol Oxidase family protein</fullName>
    </submittedName>
</protein>
<dbReference type="HOGENOM" id="CLU_030555_3_3_9"/>
<organism evidence="13 14">
    <name type="scientific">Priestia megaterium (strain ATCC 14581 / DSM 32 / CCUG 1817 / JCM 2506 / NBRC 15308 / NCIMB 9376 / NCTC 10342 / NRRL B-14308 / VKM B-512 / Ford 19)</name>
    <name type="common">Bacillus megaterium</name>
    <dbReference type="NCBI Taxonomy" id="1348623"/>
    <lineage>
        <taxon>Bacteria</taxon>
        <taxon>Bacillati</taxon>
        <taxon>Bacillota</taxon>
        <taxon>Bacilli</taxon>
        <taxon>Bacillales</taxon>
        <taxon>Bacillaceae</taxon>
        <taxon>Priestia</taxon>
    </lineage>
</organism>